<evidence type="ECO:0000313" key="1">
    <source>
        <dbReference type="EMBL" id="KHN86667.1"/>
    </source>
</evidence>
<comment type="caution">
    <text evidence="1">The sequence shown here is derived from an EMBL/GenBank/DDBJ whole genome shotgun (WGS) entry which is preliminary data.</text>
</comment>
<proteinExistence type="predicted"/>
<dbReference type="Proteomes" id="UP000031036">
    <property type="component" value="Unassembled WGS sequence"/>
</dbReference>
<feature type="non-terminal residue" evidence="1">
    <location>
        <position position="1"/>
    </location>
</feature>
<dbReference type="EMBL" id="JPKZ01000532">
    <property type="protein sequence ID" value="KHN86667.1"/>
    <property type="molecule type" value="Genomic_DNA"/>
</dbReference>
<accession>A0A0B2VZ94</accession>
<gene>
    <name evidence="1" type="ORF">Tcan_01733</name>
</gene>
<evidence type="ECO:0000313" key="2">
    <source>
        <dbReference type="Proteomes" id="UP000031036"/>
    </source>
</evidence>
<protein>
    <submittedName>
        <fullName evidence="1">Uncharacterized protein</fullName>
    </submittedName>
</protein>
<reference evidence="1 2" key="1">
    <citation type="submission" date="2014-11" db="EMBL/GenBank/DDBJ databases">
        <title>Genetic blueprint of the zoonotic pathogen Toxocara canis.</title>
        <authorList>
            <person name="Zhu X.-Q."/>
            <person name="Korhonen P.K."/>
            <person name="Cai H."/>
            <person name="Young N.D."/>
            <person name="Nejsum P."/>
            <person name="von Samson-Himmelstjerna G."/>
            <person name="Boag P.R."/>
            <person name="Tan P."/>
            <person name="Li Q."/>
            <person name="Min J."/>
            <person name="Yang Y."/>
            <person name="Wang X."/>
            <person name="Fang X."/>
            <person name="Hall R.S."/>
            <person name="Hofmann A."/>
            <person name="Sternberg P.W."/>
            <person name="Jex A.R."/>
            <person name="Gasser R.B."/>
        </authorList>
    </citation>
    <scope>NUCLEOTIDE SEQUENCE [LARGE SCALE GENOMIC DNA]</scope>
    <source>
        <strain evidence="1">PN_DK_2014</strain>
    </source>
</reference>
<dbReference type="AlphaFoldDB" id="A0A0B2VZ94"/>
<name>A0A0B2VZ94_TOXCA</name>
<feature type="non-terminal residue" evidence="1">
    <location>
        <position position="127"/>
    </location>
</feature>
<keyword evidence="2" id="KW-1185">Reference proteome</keyword>
<organism evidence="1 2">
    <name type="scientific">Toxocara canis</name>
    <name type="common">Canine roundworm</name>
    <dbReference type="NCBI Taxonomy" id="6265"/>
    <lineage>
        <taxon>Eukaryota</taxon>
        <taxon>Metazoa</taxon>
        <taxon>Ecdysozoa</taxon>
        <taxon>Nematoda</taxon>
        <taxon>Chromadorea</taxon>
        <taxon>Rhabditida</taxon>
        <taxon>Spirurina</taxon>
        <taxon>Ascaridomorpha</taxon>
        <taxon>Ascaridoidea</taxon>
        <taxon>Toxocaridae</taxon>
        <taxon>Toxocara</taxon>
    </lineage>
</organism>
<sequence>ADCIFVGLLYHRKNISAHECLHSFVLITSCSIQEISECSLRFTIVNGGYALWTAYDKYGAPFDAIEGVPVFVAFHYAESSSECNLRVINILWRQKEHVIDLISRLCAPFTLVFTTEEERCSRSIILP</sequence>